<dbReference type="EMBL" id="JAOYFC010000002">
    <property type="protein sequence ID" value="MCV6824769.1"/>
    <property type="molecule type" value="Genomic_DNA"/>
</dbReference>
<gene>
    <name evidence="1" type="ORF">OH136_09395</name>
</gene>
<evidence type="ECO:0000313" key="2">
    <source>
        <dbReference type="Proteomes" id="UP001208041"/>
    </source>
</evidence>
<accession>A0AAE3IZA4</accession>
<protein>
    <submittedName>
        <fullName evidence="1">Uncharacterized protein</fullName>
    </submittedName>
</protein>
<keyword evidence="2" id="KW-1185">Reference proteome</keyword>
<dbReference type="Proteomes" id="UP001208041">
    <property type="component" value="Unassembled WGS sequence"/>
</dbReference>
<dbReference type="AlphaFoldDB" id="A0AAE3IZA4"/>
<sequence>MRHLEQTHRETGLARAICHARVQWPRGTSTFRIMSLTVMIVAAMCLSQVNV</sequence>
<organism evidence="1 2">
    <name type="scientific">Halocynthiibacter halioticoli</name>
    <dbReference type="NCBI Taxonomy" id="2986804"/>
    <lineage>
        <taxon>Bacteria</taxon>
        <taxon>Pseudomonadati</taxon>
        <taxon>Pseudomonadota</taxon>
        <taxon>Alphaproteobacteria</taxon>
        <taxon>Rhodobacterales</taxon>
        <taxon>Paracoccaceae</taxon>
        <taxon>Halocynthiibacter</taxon>
    </lineage>
</organism>
<name>A0AAE3IZA4_9RHOB</name>
<proteinExistence type="predicted"/>
<evidence type="ECO:0000313" key="1">
    <source>
        <dbReference type="EMBL" id="MCV6824769.1"/>
    </source>
</evidence>
<dbReference type="RefSeq" id="WP_263953621.1">
    <property type="nucleotide sequence ID" value="NZ_JAOYFC010000002.1"/>
</dbReference>
<comment type="caution">
    <text evidence="1">The sequence shown here is derived from an EMBL/GenBank/DDBJ whole genome shotgun (WGS) entry which is preliminary data.</text>
</comment>
<reference evidence="1" key="1">
    <citation type="submission" date="2022-10" db="EMBL/GenBank/DDBJ databases">
        <authorList>
            <person name="Yue Y."/>
        </authorList>
    </citation>
    <scope>NUCLEOTIDE SEQUENCE</scope>
    <source>
        <strain evidence="1">Z654</strain>
    </source>
</reference>